<dbReference type="GO" id="GO:0016829">
    <property type="term" value="F:lyase activity"/>
    <property type="evidence" value="ECO:0007669"/>
    <property type="project" value="UniProtKB-KW"/>
</dbReference>
<comment type="similarity">
    <text evidence="1 3">Belongs to the enoyl-CoA hydratase/isomerase family.</text>
</comment>
<keyword evidence="2" id="KW-0456">Lyase</keyword>
<gene>
    <name evidence="4" type="ORF">EV192_102748</name>
</gene>
<proteinExistence type="inferred from homology"/>
<evidence type="ECO:0000256" key="1">
    <source>
        <dbReference type="ARBA" id="ARBA00005254"/>
    </source>
</evidence>
<dbReference type="Gene3D" id="1.10.12.10">
    <property type="entry name" value="Lyase 2-enoyl-coa Hydratase, Chain A, domain 2"/>
    <property type="match status" value="1"/>
</dbReference>
<dbReference type="InterPro" id="IPR018376">
    <property type="entry name" value="Enoyl-CoA_hyd/isom_CS"/>
</dbReference>
<sequence length="256" mass="26132">MPEESGVLLVRDGSVATITMTEVALSNHLKTSLRDTVAEVGADPTIRAVVLTGSGKAFCAGQDLGEHAAALRADAAHALDTVDEHYNPIVLGLATMPKPVIAAVNGLCFGAGLGFALACDLRIASSKAKFGTAFTAIGLTCDSGLSVTLARAVGAARASELVLLAGTFTAADALAWGIVGKVVEPEQLAAETAALATKLADGPTLAYAEAKRAMAVSLEQALANEGAGQKRLGVTEDHRNAVEAFLAKDTPKFHGR</sequence>
<reference evidence="4 5" key="1">
    <citation type="submission" date="2019-03" db="EMBL/GenBank/DDBJ databases">
        <title>Genomic Encyclopedia of Type Strains, Phase IV (KMG-IV): sequencing the most valuable type-strain genomes for metagenomic binning, comparative biology and taxonomic classification.</title>
        <authorList>
            <person name="Goeker M."/>
        </authorList>
    </citation>
    <scope>NUCLEOTIDE SEQUENCE [LARGE SCALE GENOMIC DNA]</scope>
    <source>
        <strain evidence="4 5">DSM 45934</strain>
    </source>
</reference>
<dbReference type="PROSITE" id="PS00166">
    <property type="entry name" value="ENOYL_COA_HYDRATASE"/>
    <property type="match status" value="1"/>
</dbReference>
<keyword evidence="4" id="KW-0413">Isomerase</keyword>
<dbReference type="EMBL" id="SLWS01000002">
    <property type="protein sequence ID" value="TCO62609.1"/>
    <property type="molecule type" value="Genomic_DNA"/>
</dbReference>
<dbReference type="PANTHER" id="PTHR11941">
    <property type="entry name" value="ENOYL-COA HYDRATASE-RELATED"/>
    <property type="match status" value="1"/>
</dbReference>
<dbReference type="AlphaFoldDB" id="A0A4R2JZ87"/>
<dbReference type="GO" id="GO:0006635">
    <property type="term" value="P:fatty acid beta-oxidation"/>
    <property type="evidence" value="ECO:0007669"/>
    <property type="project" value="TreeGrafter"/>
</dbReference>
<dbReference type="InterPro" id="IPR001753">
    <property type="entry name" value="Enoyl-CoA_hydra/iso"/>
</dbReference>
<name>A0A4R2JZ87_9PSEU</name>
<evidence type="ECO:0000313" key="5">
    <source>
        <dbReference type="Proteomes" id="UP000295680"/>
    </source>
</evidence>
<dbReference type="PANTHER" id="PTHR11941:SF133">
    <property type="entry name" value="1,2-EPOXYPHENYLACETYL-COA ISOMERASE"/>
    <property type="match status" value="1"/>
</dbReference>
<comment type="caution">
    <text evidence="4">The sequence shown here is derived from an EMBL/GenBank/DDBJ whole genome shotgun (WGS) entry which is preliminary data.</text>
</comment>
<evidence type="ECO:0000256" key="3">
    <source>
        <dbReference type="RuleBase" id="RU003707"/>
    </source>
</evidence>
<evidence type="ECO:0000256" key="2">
    <source>
        <dbReference type="ARBA" id="ARBA00023239"/>
    </source>
</evidence>
<dbReference type="InterPro" id="IPR029045">
    <property type="entry name" value="ClpP/crotonase-like_dom_sf"/>
</dbReference>
<dbReference type="RefSeq" id="WP_132114501.1">
    <property type="nucleotide sequence ID" value="NZ_SLWS01000002.1"/>
</dbReference>
<dbReference type="CDD" id="cd06558">
    <property type="entry name" value="crotonase-like"/>
    <property type="match status" value="1"/>
</dbReference>
<keyword evidence="5" id="KW-1185">Reference proteome</keyword>
<dbReference type="InterPro" id="IPR014748">
    <property type="entry name" value="Enoyl-CoA_hydra_C"/>
</dbReference>
<accession>A0A4R2JZ87</accession>
<dbReference type="SUPFAM" id="SSF52096">
    <property type="entry name" value="ClpP/crotonase"/>
    <property type="match status" value="1"/>
</dbReference>
<dbReference type="OrthoDB" id="9777711at2"/>
<dbReference type="Proteomes" id="UP000295680">
    <property type="component" value="Unassembled WGS sequence"/>
</dbReference>
<dbReference type="Gene3D" id="3.90.226.10">
    <property type="entry name" value="2-enoyl-CoA Hydratase, Chain A, domain 1"/>
    <property type="match status" value="1"/>
</dbReference>
<dbReference type="Pfam" id="PF00378">
    <property type="entry name" value="ECH_1"/>
    <property type="match status" value="1"/>
</dbReference>
<evidence type="ECO:0000313" key="4">
    <source>
        <dbReference type="EMBL" id="TCO62609.1"/>
    </source>
</evidence>
<protein>
    <submittedName>
        <fullName evidence="4">2-(1,2-epoxy-1,2-dihydrophenyl)acetyl-CoA isomerase</fullName>
    </submittedName>
</protein>
<dbReference type="GO" id="GO:0016853">
    <property type="term" value="F:isomerase activity"/>
    <property type="evidence" value="ECO:0007669"/>
    <property type="project" value="UniProtKB-KW"/>
</dbReference>
<organism evidence="4 5">
    <name type="scientific">Actinocrispum wychmicini</name>
    <dbReference type="NCBI Taxonomy" id="1213861"/>
    <lineage>
        <taxon>Bacteria</taxon>
        <taxon>Bacillati</taxon>
        <taxon>Actinomycetota</taxon>
        <taxon>Actinomycetes</taxon>
        <taxon>Pseudonocardiales</taxon>
        <taxon>Pseudonocardiaceae</taxon>
        <taxon>Actinocrispum</taxon>
    </lineage>
</organism>